<reference evidence="2" key="1">
    <citation type="submission" date="2020-06" db="EMBL/GenBank/DDBJ databases">
        <authorList>
            <person name="Li T."/>
            <person name="Hu X."/>
            <person name="Zhang T."/>
            <person name="Song X."/>
            <person name="Zhang H."/>
            <person name="Dai N."/>
            <person name="Sheng W."/>
            <person name="Hou X."/>
            <person name="Wei L."/>
        </authorList>
    </citation>
    <scope>NUCLEOTIDE SEQUENCE</scope>
    <source>
        <strain evidence="2">KEN8</strain>
        <tissue evidence="2">Leaf</tissue>
    </source>
</reference>
<reference evidence="2" key="2">
    <citation type="journal article" date="2024" name="Plant">
        <title>Genomic evolution and insights into agronomic trait innovations of Sesamum species.</title>
        <authorList>
            <person name="Miao H."/>
            <person name="Wang L."/>
            <person name="Qu L."/>
            <person name="Liu H."/>
            <person name="Sun Y."/>
            <person name="Le M."/>
            <person name="Wang Q."/>
            <person name="Wei S."/>
            <person name="Zheng Y."/>
            <person name="Lin W."/>
            <person name="Duan Y."/>
            <person name="Cao H."/>
            <person name="Xiong S."/>
            <person name="Wang X."/>
            <person name="Wei L."/>
            <person name="Li C."/>
            <person name="Ma Q."/>
            <person name="Ju M."/>
            <person name="Zhao R."/>
            <person name="Li G."/>
            <person name="Mu C."/>
            <person name="Tian Q."/>
            <person name="Mei H."/>
            <person name="Zhang T."/>
            <person name="Gao T."/>
            <person name="Zhang H."/>
        </authorList>
    </citation>
    <scope>NUCLEOTIDE SEQUENCE</scope>
    <source>
        <strain evidence="2">KEN8</strain>
    </source>
</reference>
<gene>
    <name evidence="2" type="ORF">Scaly_3133500</name>
</gene>
<dbReference type="EMBL" id="JACGWM010001289">
    <property type="protein sequence ID" value="KAL0293902.1"/>
    <property type="molecule type" value="Genomic_DNA"/>
</dbReference>
<organism evidence="2">
    <name type="scientific">Sesamum calycinum</name>
    <dbReference type="NCBI Taxonomy" id="2727403"/>
    <lineage>
        <taxon>Eukaryota</taxon>
        <taxon>Viridiplantae</taxon>
        <taxon>Streptophyta</taxon>
        <taxon>Embryophyta</taxon>
        <taxon>Tracheophyta</taxon>
        <taxon>Spermatophyta</taxon>
        <taxon>Magnoliopsida</taxon>
        <taxon>eudicotyledons</taxon>
        <taxon>Gunneridae</taxon>
        <taxon>Pentapetalae</taxon>
        <taxon>asterids</taxon>
        <taxon>lamiids</taxon>
        <taxon>Lamiales</taxon>
        <taxon>Pedaliaceae</taxon>
        <taxon>Sesamum</taxon>
    </lineage>
</organism>
<comment type="caution">
    <text evidence="2">The sequence shown here is derived from an EMBL/GenBank/DDBJ whole genome shotgun (WGS) entry which is preliminary data.</text>
</comment>
<feature type="region of interest" description="Disordered" evidence="1">
    <location>
        <begin position="74"/>
        <end position="154"/>
    </location>
</feature>
<proteinExistence type="predicted"/>
<evidence type="ECO:0000256" key="1">
    <source>
        <dbReference type="SAM" id="MobiDB-lite"/>
    </source>
</evidence>
<dbReference type="AlphaFoldDB" id="A0AAW2JI65"/>
<feature type="region of interest" description="Disordered" evidence="1">
    <location>
        <begin position="1"/>
        <end position="21"/>
    </location>
</feature>
<protein>
    <recommendedName>
        <fullName evidence="3">Transmembrane protein</fullName>
    </recommendedName>
</protein>
<evidence type="ECO:0000313" key="2">
    <source>
        <dbReference type="EMBL" id="KAL0293902.1"/>
    </source>
</evidence>
<name>A0AAW2JI65_9LAMI</name>
<accession>A0AAW2JI65</accession>
<sequence length="154" mass="17070">MHRIPSELRSQACLGESSTRMGDPLGSPRVAPLFANLSSRFSSLLLFIFFFFFWRTLPSPTALSVRFESSRAGWGPRSGFGPQNAMNDRKRAGTHPKWLNFGGEMGHKGRARLSTPWSSERASRGHAARRVTPPVRKVRPSGSFGVPPPPHKTL</sequence>
<evidence type="ECO:0008006" key="3">
    <source>
        <dbReference type="Google" id="ProtNLM"/>
    </source>
</evidence>